<comment type="caution">
    <text evidence="1">The sequence shown here is derived from an EMBL/GenBank/DDBJ whole genome shotgun (WGS) entry which is preliminary data.</text>
</comment>
<dbReference type="AlphaFoldDB" id="M5PQ57"/>
<evidence type="ECO:0000313" key="1">
    <source>
        <dbReference type="EMBL" id="EMG36169.1"/>
    </source>
</evidence>
<sequence length="59" mass="6906">MNRHAGLQRNGLIDANRILNAREKTFFNRIFKKEVFALKPGSMCTARKVQAAPRFLRRF</sequence>
<proteinExistence type="predicted"/>
<evidence type="ECO:0000313" key="2">
    <source>
        <dbReference type="Proteomes" id="UP000011922"/>
    </source>
</evidence>
<name>M5PQ57_DESAF</name>
<dbReference type="RefSeq" id="WP_005988800.1">
    <property type="nucleotide sequence ID" value="NZ_AOSV01000032.1"/>
</dbReference>
<accession>M5PQ57</accession>
<dbReference type="EMBL" id="AOSV01000032">
    <property type="protein sequence ID" value="EMG36169.1"/>
    <property type="molecule type" value="Genomic_DNA"/>
</dbReference>
<dbReference type="Proteomes" id="UP000011922">
    <property type="component" value="Unassembled WGS sequence"/>
</dbReference>
<protein>
    <submittedName>
        <fullName evidence="1">Uncharacterized protein</fullName>
    </submittedName>
</protein>
<reference evidence="1 2" key="1">
    <citation type="journal article" date="2013" name="Genome Announc.">
        <title>Draft Genome Sequence for Desulfovibrio africanus Strain PCS.</title>
        <authorList>
            <person name="Brown S.D."/>
            <person name="Utturkar S.M."/>
            <person name="Arkin A.P."/>
            <person name="Deutschbauer A.M."/>
            <person name="Elias D.A."/>
            <person name="Hazen T.C."/>
            <person name="Chakraborty R."/>
        </authorList>
    </citation>
    <scope>NUCLEOTIDE SEQUENCE [LARGE SCALE GENOMIC DNA]</scope>
    <source>
        <strain evidence="1 2">PCS</strain>
    </source>
</reference>
<dbReference type="PATRIC" id="fig|1262666.3.peg.3158"/>
<gene>
    <name evidence="1" type="ORF">PCS_03111</name>
</gene>
<organism evidence="1 2">
    <name type="scientific">Desulfocurvibacter africanus PCS</name>
    <dbReference type="NCBI Taxonomy" id="1262666"/>
    <lineage>
        <taxon>Bacteria</taxon>
        <taxon>Pseudomonadati</taxon>
        <taxon>Thermodesulfobacteriota</taxon>
        <taxon>Desulfovibrionia</taxon>
        <taxon>Desulfovibrionales</taxon>
        <taxon>Desulfovibrionaceae</taxon>
        <taxon>Desulfocurvibacter</taxon>
    </lineage>
</organism>